<dbReference type="EMBL" id="KB518472">
    <property type="protein sequence ID" value="EMP38836.1"/>
    <property type="molecule type" value="Genomic_DNA"/>
</dbReference>
<reference evidence="3" key="1">
    <citation type="journal article" date="2013" name="Nat. Genet.">
        <title>The draft genomes of soft-shell turtle and green sea turtle yield insights into the development and evolution of the turtle-specific body plan.</title>
        <authorList>
            <person name="Wang Z."/>
            <person name="Pascual-Anaya J."/>
            <person name="Zadissa A."/>
            <person name="Li W."/>
            <person name="Niimura Y."/>
            <person name="Huang Z."/>
            <person name="Li C."/>
            <person name="White S."/>
            <person name="Xiong Z."/>
            <person name="Fang D."/>
            <person name="Wang B."/>
            <person name="Ming Y."/>
            <person name="Chen Y."/>
            <person name="Zheng Y."/>
            <person name="Kuraku S."/>
            <person name="Pignatelli M."/>
            <person name="Herrero J."/>
            <person name="Beal K."/>
            <person name="Nozawa M."/>
            <person name="Li Q."/>
            <person name="Wang J."/>
            <person name="Zhang H."/>
            <person name="Yu L."/>
            <person name="Shigenobu S."/>
            <person name="Wang J."/>
            <person name="Liu J."/>
            <person name="Flicek P."/>
            <person name="Searle S."/>
            <person name="Wang J."/>
            <person name="Kuratani S."/>
            <person name="Yin Y."/>
            <person name="Aken B."/>
            <person name="Zhang G."/>
            <person name="Irie N."/>
        </authorList>
    </citation>
    <scope>NUCLEOTIDE SEQUENCE [LARGE SCALE GENOMIC DNA]</scope>
</reference>
<organism evidence="2 3">
    <name type="scientific">Chelonia mydas</name>
    <name type="common">Green sea-turtle</name>
    <name type="synonym">Chelonia agassizi</name>
    <dbReference type="NCBI Taxonomy" id="8469"/>
    <lineage>
        <taxon>Eukaryota</taxon>
        <taxon>Metazoa</taxon>
        <taxon>Chordata</taxon>
        <taxon>Craniata</taxon>
        <taxon>Vertebrata</taxon>
        <taxon>Euteleostomi</taxon>
        <taxon>Archelosauria</taxon>
        <taxon>Testudinata</taxon>
        <taxon>Testudines</taxon>
        <taxon>Cryptodira</taxon>
        <taxon>Durocryptodira</taxon>
        <taxon>Americhelydia</taxon>
        <taxon>Chelonioidea</taxon>
        <taxon>Cheloniidae</taxon>
        <taxon>Chelonia</taxon>
    </lineage>
</organism>
<protein>
    <submittedName>
        <fullName evidence="2">Uncharacterized protein</fullName>
    </submittedName>
</protein>
<dbReference type="Proteomes" id="UP000031443">
    <property type="component" value="Unassembled WGS sequence"/>
</dbReference>
<evidence type="ECO:0000313" key="3">
    <source>
        <dbReference type="Proteomes" id="UP000031443"/>
    </source>
</evidence>
<accession>M7BLT9</accession>
<proteinExistence type="predicted"/>
<gene>
    <name evidence="2" type="ORF">UY3_03960</name>
</gene>
<feature type="region of interest" description="Disordered" evidence="1">
    <location>
        <begin position="183"/>
        <end position="210"/>
    </location>
</feature>
<evidence type="ECO:0000313" key="2">
    <source>
        <dbReference type="EMBL" id="EMP38836.1"/>
    </source>
</evidence>
<name>M7BLT9_CHEMY</name>
<dbReference type="AlphaFoldDB" id="M7BLT9"/>
<evidence type="ECO:0000256" key="1">
    <source>
        <dbReference type="SAM" id="MobiDB-lite"/>
    </source>
</evidence>
<sequence>MLERKQKLWTWCTAYWGLVFLTGEINTAAFNAAGVDLAGLVKTCQIEGRVLSSRPRYSTSLRRVSTFYGIDSADVANFTFATHIPWEEDAIRNIFNIFRRCLSKKKSLLMPHSKLCNHPFICKQSIHLHIIKSSVIKDRIALHVELTENEIHLLYPAPDILFFLIVCVSKVQFTKLSGHHLSKRNQDLSKSGSVLSSPIKPRTKQSLQKDHIRQWSTGVDRRALYG</sequence>
<keyword evidence="3" id="KW-1185">Reference proteome</keyword>